<evidence type="ECO:0000256" key="3">
    <source>
        <dbReference type="ARBA" id="ARBA00022490"/>
    </source>
</evidence>
<feature type="compositionally biased region" description="Basic residues" evidence="7">
    <location>
        <begin position="324"/>
        <end position="338"/>
    </location>
</feature>
<keyword evidence="4" id="KW-0866">Nonsense-mediated mRNA decay</keyword>
<feature type="region of interest" description="Disordered" evidence="7">
    <location>
        <begin position="1"/>
        <end position="539"/>
    </location>
</feature>
<reference evidence="9" key="1">
    <citation type="journal article" date="2016" name="Ticks Tick Borne Dis.">
        <title>De novo assembly and annotation of the salivary gland transcriptome of Rhipicephalus appendiculatus male and female ticks during blood feeding.</title>
        <authorList>
            <person name="de Castro M.H."/>
            <person name="de Klerk D."/>
            <person name="Pienaar R."/>
            <person name="Latif A.A."/>
            <person name="Rees D.J."/>
            <person name="Mans B.J."/>
        </authorList>
    </citation>
    <scope>NUCLEOTIDE SEQUENCE</scope>
    <source>
        <tissue evidence="9">Salivary glands</tissue>
    </source>
</reference>
<dbReference type="GO" id="GO:0042162">
    <property type="term" value="F:telomeric DNA binding"/>
    <property type="evidence" value="ECO:0007669"/>
    <property type="project" value="TreeGrafter"/>
</dbReference>
<feature type="region of interest" description="Disordered" evidence="7">
    <location>
        <begin position="1088"/>
        <end position="1108"/>
    </location>
</feature>
<keyword evidence="5" id="KW-0539">Nucleus</keyword>
<feature type="compositionally biased region" description="Basic and acidic residues" evidence="7">
    <location>
        <begin position="117"/>
        <end position="130"/>
    </location>
</feature>
<evidence type="ECO:0000256" key="7">
    <source>
        <dbReference type="SAM" id="MobiDB-lite"/>
    </source>
</evidence>
<dbReference type="InterPro" id="IPR011990">
    <property type="entry name" value="TPR-like_helical_dom_sf"/>
</dbReference>
<dbReference type="Pfam" id="PF10373">
    <property type="entry name" value="EST1_DNA_bind"/>
    <property type="match status" value="1"/>
</dbReference>
<dbReference type="InterPro" id="IPR019458">
    <property type="entry name" value="Est1-like_N"/>
</dbReference>
<dbReference type="InterPro" id="IPR002716">
    <property type="entry name" value="PIN_dom"/>
</dbReference>
<dbReference type="SUPFAM" id="SSF48452">
    <property type="entry name" value="TPR-like"/>
    <property type="match status" value="1"/>
</dbReference>
<dbReference type="PANTHER" id="PTHR15696">
    <property type="entry name" value="SMG-7 SUPPRESSOR WITH MORPHOLOGICAL EFFECT ON GENITALIA PROTEIN 7"/>
    <property type="match status" value="1"/>
</dbReference>
<dbReference type="InterPro" id="IPR029060">
    <property type="entry name" value="PIN-like_dom_sf"/>
</dbReference>
<keyword evidence="3" id="KW-0963">Cytoplasm</keyword>
<feature type="compositionally biased region" description="Basic and acidic residues" evidence="7">
    <location>
        <begin position="427"/>
        <end position="438"/>
    </location>
</feature>
<feature type="compositionally biased region" description="Basic and acidic residues" evidence="7">
    <location>
        <begin position="155"/>
        <end position="173"/>
    </location>
</feature>
<feature type="domain" description="PIN" evidence="8">
    <location>
        <begin position="1362"/>
        <end position="1513"/>
    </location>
</feature>
<evidence type="ECO:0000256" key="2">
    <source>
        <dbReference type="ARBA" id="ARBA00004496"/>
    </source>
</evidence>
<feature type="compositionally biased region" description="Low complexity" evidence="7">
    <location>
        <begin position="1088"/>
        <end position="1107"/>
    </location>
</feature>
<feature type="compositionally biased region" description="Basic and acidic residues" evidence="7">
    <location>
        <begin position="181"/>
        <end position="203"/>
    </location>
</feature>
<accession>A0A131YLV8</accession>
<dbReference type="SMART" id="SM00670">
    <property type="entry name" value="PINc"/>
    <property type="match status" value="1"/>
</dbReference>
<dbReference type="Pfam" id="PF13638">
    <property type="entry name" value="PIN_4"/>
    <property type="match status" value="1"/>
</dbReference>
<comment type="subcellular location">
    <subcellularLocation>
        <location evidence="2">Cytoplasm</location>
    </subcellularLocation>
    <subcellularLocation>
        <location evidence="1">Nucleus</location>
    </subcellularLocation>
</comment>
<dbReference type="CDD" id="cd09885">
    <property type="entry name" value="PIN_Smg6-like"/>
    <property type="match status" value="1"/>
</dbReference>
<dbReference type="GO" id="GO:0005737">
    <property type="term" value="C:cytoplasm"/>
    <property type="evidence" value="ECO:0007669"/>
    <property type="project" value="UniProtKB-SubCell"/>
</dbReference>
<dbReference type="PANTHER" id="PTHR15696:SF0">
    <property type="entry name" value="TELOMERASE-BINDING PROTEIN EST1A"/>
    <property type="match status" value="1"/>
</dbReference>
<protein>
    <submittedName>
        <fullName evidence="9">Protein SMG6</fullName>
    </submittedName>
</protein>
<feature type="compositionally biased region" description="Basic and acidic residues" evidence="7">
    <location>
        <begin position="16"/>
        <end position="51"/>
    </location>
</feature>
<evidence type="ECO:0000256" key="6">
    <source>
        <dbReference type="SAM" id="Coils"/>
    </source>
</evidence>
<feature type="compositionally biased region" description="Basic residues" evidence="7">
    <location>
        <begin position="416"/>
        <end position="426"/>
    </location>
</feature>
<evidence type="ECO:0000313" key="9">
    <source>
        <dbReference type="EMBL" id="JAP79056.1"/>
    </source>
</evidence>
<dbReference type="EMBL" id="GEDV01009501">
    <property type="protein sequence ID" value="JAP79056.1"/>
    <property type="molecule type" value="Transcribed_RNA"/>
</dbReference>
<name>A0A131YLV8_RHIAP</name>
<evidence type="ECO:0000259" key="8">
    <source>
        <dbReference type="SMART" id="SM00670"/>
    </source>
</evidence>
<keyword evidence="6" id="KW-0175">Coiled coil</keyword>
<proteinExistence type="predicted"/>
<dbReference type="SUPFAM" id="SSF88723">
    <property type="entry name" value="PIN domain-like"/>
    <property type="match status" value="1"/>
</dbReference>
<dbReference type="Pfam" id="PF10374">
    <property type="entry name" value="EST1"/>
    <property type="match status" value="1"/>
</dbReference>
<feature type="compositionally biased region" description="Basic and acidic residues" evidence="7">
    <location>
        <begin position="394"/>
        <end position="403"/>
    </location>
</feature>
<dbReference type="GO" id="GO:0000184">
    <property type="term" value="P:nuclear-transcribed mRNA catabolic process, nonsense-mediated decay"/>
    <property type="evidence" value="ECO:0007669"/>
    <property type="project" value="UniProtKB-KW"/>
</dbReference>
<feature type="compositionally biased region" description="Polar residues" evidence="7">
    <location>
        <begin position="475"/>
        <end position="488"/>
    </location>
</feature>
<dbReference type="FunFam" id="3.40.50.1010:FF:000014">
    <property type="entry name" value="telomerase-binding protein EST1A isoform X1"/>
    <property type="match status" value="1"/>
</dbReference>
<dbReference type="GO" id="GO:0005697">
    <property type="term" value="C:telomerase holoenzyme complex"/>
    <property type="evidence" value="ECO:0007669"/>
    <property type="project" value="TreeGrafter"/>
</dbReference>
<dbReference type="GO" id="GO:0070034">
    <property type="term" value="F:telomerase RNA binding"/>
    <property type="evidence" value="ECO:0007669"/>
    <property type="project" value="TreeGrafter"/>
</dbReference>
<evidence type="ECO:0000256" key="4">
    <source>
        <dbReference type="ARBA" id="ARBA00023161"/>
    </source>
</evidence>
<dbReference type="InterPro" id="IPR045153">
    <property type="entry name" value="Est1/Ebs1-like"/>
</dbReference>
<evidence type="ECO:0000256" key="1">
    <source>
        <dbReference type="ARBA" id="ARBA00004123"/>
    </source>
</evidence>
<organism evidence="9">
    <name type="scientific">Rhipicephalus appendiculatus</name>
    <name type="common">Brown ear tick</name>
    <dbReference type="NCBI Taxonomy" id="34631"/>
    <lineage>
        <taxon>Eukaryota</taxon>
        <taxon>Metazoa</taxon>
        <taxon>Ecdysozoa</taxon>
        <taxon>Arthropoda</taxon>
        <taxon>Chelicerata</taxon>
        <taxon>Arachnida</taxon>
        <taxon>Acari</taxon>
        <taxon>Parasitiformes</taxon>
        <taxon>Ixodida</taxon>
        <taxon>Ixodoidea</taxon>
        <taxon>Ixodidae</taxon>
        <taxon>Rhipicephalinae</taxon>
        <taxon>Rhipicephalus</taxon>
        <taxon>Rhipicephalus</taxon>
    </lineage>
</organism>
<dbReference type="Gene3D" id="3.40.50.1010">
    <property type="entry name" value="5'-nuclease"/>
    <property type="match status" value="1"/>
</dbReference>
<feature type="coiled-coil region" evidence="6">
    <location>
        <begin position="1318"/>
        <end position="1352"/>
    </location>
</feature>
<dbReference type="Gene3D" id="1.25.40.10">
    <property type="entry name" value="Tetratricopeptide repeat domain"/>
    <property type="match status" value="1"/>
</dbReference>
<evidence type="ECO:0000256" key="5">
    <source>
        <dbReference type="ARBA" id="ARBA00023242"/>
    </source>
</evidence>
<dbReference type="InterPro" id="IPR018834">
    <property type="entry name" value="DNA/RNA-bd_Est1-type"/>
</dbReference>
<feature type="compositionally biased region" description="Basic and acidic residues" evidence="7">
    <location>
        <begin position="297"/>
        <end position="313"/>
    </location>
</feature>
<sequence>MADRPSRTHRNVQKVSHSERSCTSKRQVMEHNRADPAREKDGKRESRRSKPEMALYRPGMGLLQKKADQSGAPDAKGQNPVPGLKDLSLKDGVNGKWSGNRAKRPDQPVYTPRHVKPSPDRPTAPHEGRPKAAVVDSKGPPCSTKPFPVEGTKPASEKNADISAEKLQQHPRPESALQNGHQEHRAETKSAENGTEHPKETVKALEVIGPPAAKQQVVGERYGPGGDTSAPKTTDLRSDRNFSRTGRRGRGNGRRSGPFPDTRGQENWDISDGPGSLDKPQQGVPARTPGQPVRTTSPDRRNSFSEGPRHSGSDDADETEHDVRRRGMRKKIKKRRNKPREDQPVPNTAVNGLPVSGHHSDGNATTEEDWSGELIVESSVHPRIYSQEQVSKNDGPKRRERNDSYQSSSPEPCRFSGRKFTNRHRRESFSEEEKDKGPTRSRNGPLPAPIIKDWSAAVAEEEERQRHSLARTVDNLRNNSSDTSTYRSTFMEVHRKNRKNDASSHKASPPKAHEPQLPPRFQKRNRPATPESTVPSAAKGGLIRLPCDVSLNGSGPLEHQCDERSVVAAPVCGMGQEKPLIAVKPQPHVPVDSIYSRTMPMALQPGFSQHYEPAPPSVMSPPVVPAAYPTVPGVPFSCHHPCHSLPTVYHGDQVIAPETYGRSRIKPLVEKNLHDAALLERELMNYLSKGIQNIDTKAMGHCRWKLQLRYENVILADPRYCAERNVENALWKSAFYQGIEAFRRIMEECPDFQEEAKMQLLNLVDEGTIFYENLLDKFQETYGFSLSQFLEPDLCGSLSAGSSSSAGGVAGGRVIPDSVRLVLISVQKIYICLGDLARYREQAMGTTNYGKARSWYLKAQQIAPKNGRPYNQLAILALYARRKLDAVYYYMRSLAASNPFLTARESLLALFDDARKKYDHLERKRLEEEGATQQPSLESPWDEERLEIWIRPDGTTSHRSSRQGDQASREVEQLSQLSTIDLNKRYVLSFLHVHGKLFTKVGMETFSETARRMLMEFRCLLQRTPAAVTNSRHLQLLAINMFTVANTCLKDRNMEPDCRSLLQEQSLQVALAHVAIVLERAMQLLQQSSSSPSSSTSSSPGGPSFSSRVSLSDELAELLPTLKLWTDWMSCQKRLWIPPPTPCDYNTSVKGNVWTMLADLLTVLRRLNLGDIKFFKEPGEDRELVTLPEDCTLASFVPLLGAPQEAFYVQVPCDRERARNCLRINRIQFFGDYLCGISPPYLEFNVERKRFVSLIAVSDTESDSEKELTYDSGCGGVENTGSTSACLARLQSDDELELGDSLDDQEVPLKSGEEENEIQRLWTKKEQLRKAKEQHERQHACVQAVLQEHRSKQAAMLEIRPRFLIPDTNCFIDHLPLVQKLVADGHFNVYVPIVVLNELHGLARGGSRPGPCPDHCEKVGSSARAALAYLEERFGQREPKLRAITIRGSILDTISFRSEDLGDYKGTNDDQILTCCLLLCSDRTEHALPREPDAPVKLYRETVLITEDRNLCVKALTHNVPVRDLPAFLRWANIS</sequence>